<evidence type="ECO:0000313" key="2">
    <source>
        <dbReference type="EMBL" id="BDB99269.1"/>
    </source>
</evidence>
<dbReference type="EMBL" id="AP025226">
    <property type="protein sequence ID" value="BDB99269.1"/>
    <property type="molecule type" value="Genomic_DNA"/>
</dbReference>
<dbReference type="AlphaFoldDB" id="A0AAQ4CTY8"/>
<name>A0AAQ4CTY8_9CREN</name>
<dbReference type="PANTHER" id="PTHR42930:SF5">
    <property type="entry name" value="PHOSPHATE UPTAKE REGULATOR, PHOU"/>
    <property type="match status" value="1"/>
</dbReference>
<dbReference type="Proteomes" id="UP001319921">
    <property type="component" value="Chromosome"/>
</dbReference>
<dbReference type="PANTHER" id="PTHR42930">
    <property type="entry name" value="PHOSPHATE-SPECIFIC TRANSPORT SYSTEM ACCESSORY PROTEIN PHOU"/>
    <property type="match status" value="1"/>
</dbReference>
<sequence length="313" mass="36445">MEKNLRRRIQKIKGGSYIITLPPDWIRRNNLDAKSEVFVIEKDGELIIKPYRMYNTEKIINLNNIDVETVKYLISVYYMQGISEIEIRSETIISAEHKNEIKNLQLYLPGLTVESESFNFIKFKVHNDHQIDIINGMKTFSQKLLVLLEDLEKVIKNPNKEMAIDLKNRSDELYKLYNLLIRQIALISQKEEEFEIKGISTRDLILYAIAMRDMGRMLSHIKIASTIVAECINVPDVISEITVNLIIMFKEASEVFFNQNMEFIRDIREKMREINKIVNSLNIPCKELGKELARIGSYCIALMDDGVHKSVKL</sequence>
<organism evidence="2 3">
    <name type="scientific">Saccharolobus caldissimus</name>
    <dbReference type="NCBI Taxonomy" id="1702097"/>
    <lineage>
        <taxon>Archaea</taxon>
        <taxon>Thermoproteota</taxon>
        <taxon>Thermoprotei</taxon>
        <taxon>Sulfolobales</taxon>
        <taxon>Sulfolobaceae</taxon>
        <taxon>Saccharolobus</taxon>
    </lineage>
</organism>
<dbReference type="GO" id="GO:0030643">
    <property type="term" value="P:intracellular phosphate ion homeostasis"/>
    <property type="evidence" value="ECO:0007669"/>
    <property type="project" value="InterPro"/>
</dbReference>
<dbReference type="InterPro" id="IPR028366">
    <property type="entry name" value="PhoU"/>
</dbReference>
<dbReference type="KEGG" id="scas:SACC_22860"/>
<reference evidence="2 3" key="1">
    <citation type="journal article" date="2022" name="Microbiol. Resour. Announc.">
        <title>Complete Genome Sequence of the Hyperthermophilic and Acidophilic Archaeon Saccharolobus caldissimus Strain HS-3T.</title>
        <authorList>
            <person name="Sakai H.D."/>
            <person name="Kurosawa N."/>
        </authorList>
    </citation>
    <scope>NUCLEOTIDE SEQUENCE [LARGE SCALE GENOMIC DNA]</scope>
    <source>
        <strain evidence="2 3">JCM32116</strain>
    </source>
</reference>
<dbReference type="RefSeq" id="WP_229569595.1">
    <property type="nucleotide sequence ID" value="NZ_AP025226.1"/>
</dbReference>
<dbReference type="SMART" id="SM00966">
    <property type="entry name" value="SpoVT_AbrB"/>
    <property type="match status" value="1"/>
</dbReference>
<dbReference type="GO" id="GO:0045936">
    <property type="term" value="P:negative regulation of phosphate metabolic process"/>
    <property type="evidence" value="ECO:0007669"/>
    <property type="project" value="InterPro"/>
</dbReference>
<dbReference type="Pfam" id="PF04014">
    <property type="entry name" value="MazE_antitoxin"/>
    <property type="match status" value="1"/>
</dbReference>
<dbReference type="SUPFAM" id="SSF109755">
    <property type="entry name" value="PhoU-like"/>
    <property type="match status" value="1"/>
</dbReference>
<feature type="domain" description="SpoVT-AbrB" evidence="1">
    <location>
        <begin position="11"/>
        <end position="56"/>
    </location>
</feature>
<keyword evidence="3" id="KW-1185">Reference proteome</keyword>
<gene>
    <name evidence="2" type="ORF">SACC_22860</name>
</gene>
<protein>
    <submittedName>
        <fullName evidence="2">AbrB family transcriptional regulator</fullName>
    </submittedName>
</protein>
<dbReference type="GO" id="GO:0003677">
    <property type="term" value="F:DNA binding"/>
    <property type="evidence" value="ECO:0007669"/>
    <property type="project" value="InterPro"/>
</dbReference>
<proteinExistence type="predicted"/>
<accession>A0AAQ4CTY8</accession>
<dbReference type="InterPro" id="IPR037914">
    <property type="entry name" value="SpoVT-AbrB_sf"/>
</dbReference>
<dbReference type="SUPFAM" id="SSF89447">
    <property type="entry name" value="AbrB/MazE/MraZ-like"/>
    <property type="match status" value="1"/>
</dbReference>
<evidence type="ECO:0000259" key="1">
    <source>
        <dbReference type="SMART" id="SM00966"/>
    </source>
</evidence>
<dbReference type="GeneID" id="68867012"/>
<dbReference type="InterPro" id="IPR007159">
    <property type="entry name" value="SpoVT-AbrB_dom"/>
</dbReference>
<evidence type="ECO:0000313" key="3">
    <source>
        <dbReference type="Proteomes" id="UP001319921"/>
    </source>
</evidence>